<dbReference type="RefSeq" id="WP_090555854.1">
    <property type="nucleotide sequence ID" value="NZ_FNRA01000003.1"/>
</dbReference>
<dbReference type="STRING" id="425514.SAMN05443550_103212"/>
<reference evidence="1 2" key="1">
    <citation type="submission" date="2016-10" db="EMBL/GenBank/DDBJ databases">
        <authorList>
            <person name="de Groot N.N."/>
        </authorList>
    </citation>
    <scope>NUCLEOTIDE SEQUENCE [LARGE SCALE GENOMIC DNA]</scope>
    <source>
        <strain evidence="1 2">DSM 19033</strain>
    </source>
</reference>
<gene>
    <name evidence="1" type="ORF">SAMN05443550_103212</name>
</gene>
<keyword evidence="2" id="KW-1185">Reference proteome</keyword>
<protein>
    <submittedName>
        <fullName evidence="1">Uncharacterized protein</fullName>
    </submittedName>
</protein>
<organism evidence="1 2">
    <name type="scientific">Pedobacter hartonius</name>
    <dbReference type="NCBI Taxonomy" id="425514"/>
    <lineage>
        <taxon>Bacteria</taxon>
        <taxon>Pseudomonadati</taxon>
        <taxon>Bacteroidota</taxon>
        <taxon>Sphingobacteriia</taxon>
        <taxon>Sphingobacteriales</taxon>
        <taxon>Sphingobacteriaceae</taxon>
        <taxon>Pedobacter</taxon>
    </lineage>
</organism>
<dbReference type="EMBL" id="FNRA01000003">
    <property type="protein sequence ID" value="SEA43322.1"/>
    <property type="molecule type" value="Genomic_DNA"/>
</dbReference>
<sequence length="91" mass="10864">MDREITLKDFSREINGESIECDFGRRKLKIYDLNKNLISIVVFSASVPELFNVHDLLDRPTNIGELEYFVYQNGYDHKYWLYCVKITSMYE</sequence>
<evidence type="ECO:0000313" key="1">
    <source>
        <dbReference type="EMBL" id="SEA43322.1"/>
    </source>
</evidence>
<proteinExistence type="predicted"/>
<accession>A0A1H4B680</accession>
<dbReference type="Proteomes" id="UP000198850">
    <property type="component" value="Unassembled WGS sequence"/>
</dbReference>
<evidence type="ECO:0000313" key="2">
    <source>
        <dbReference type="Proteomes" id="UP000198850"/>
    </source>
</evidence>
<dbReference type="AlphaFoldDB" id="A0A1H4B680"/>
<name>A0A1H4B680_9SPHI</name>